<reference evidence="2" key="1">
    <citation type="submission" date="2021-02" db="EMBL/GenBank/DDBJ databases">
        <title>Abyssanaerobacter marinus gen.nov., sp., nov, anaerobic bacterium isolated from the Onnuri vent field of Indian Ocean and suggestion of Mogibacteriaceae fam. nov., and proposal of reclassification of ambiguous this family's genus member.</title>
        <authorList>
            <person name="Kim Y.J."/>
            <person name="Yang J.-A."/>
        </authorList>
    </citation>
    <scope>NUCLEOTIDE SEQUENCE</scope>
    <source>
        <strain evidence="2">DSM 2634</strain>
    </source>
</reference>
<accession>A0A939D6N7</accession>
<dbReference type="EMBL" id="JAFJZZ010000001">
    <property type="protein sequence ID" value="MBN7772087.1"/>
    <property type="molecule type" value="Genomic_DNA"/>
</dbReference>
<feature type="transmembrane region" description="Helical" evidence="1">
    <location>
        <begin position="21"/>
        <end position="45"/>
    </location>
</feature>
<feature type="transmembrane region" description="Helical" evidence="1">
    <location>
        <begin position="65"/>
        <end position="85"/>
    </location>
</feature>
<keyword evidence="3" id="KW-1185">Reference proteome</keyword>
<evidence type="ECO:0000313" key="2">
    <source>
        <dbReference type="EMBL" id="MBN7772087.1"/>
    </source>
</evidence>
<feature type="transmembrane region" description="Helical" evidence="1">
    <location>
        <begin position="246"/>
        <end position="264"/>
    </location>
</feature>
<feature type="transmembrane region" description="Helical" evidence="1">
    <location>
        <begin position="158"/>
        <end position="179"/>
    </location>
</feature>
<evidence type="ECO:0000256" key="1">
    <source>
        <dbReference type="SAM" id="Phobius"/>
    </source>
</evidence>
<dbReference type="RefSeq" id="WP_206580864.1">
    <property type="nucleotide sequence ID" value="NZ_JAFJZZ010000001.1"/>
</dbReference>
<feature type="transmembrane region" description="Helical" evidence="1">
    <location>
        <begin position="191"/>
        <end position="212"/>
    </location>
</feature>
<feature type="transmembrane region" description="Helical" evidence="1">
    <location>
        <begin position="312"/>
        <end position="332"/>
    </location>
</feature>
<dbReference type="AlphaFoldDB" id="A0A939D6N7"/>
<keyword evidence="1" id="KW-0812">Transmembrane</keyword>
<feature type="transmembrane region" description="Helical" evidence="1">
    <location>
        <begin position="105"/>
        <end position="130"/>
    </location>
</feature>
<sequence>MKFKASYFNVSLPLVKENLRRFWAIPVISFLMYFLSGAVPILMSYSHINDMADYIQMCLTNQQPFYMAIHLIMPIITAVIVFRYLQAASSVTAMHAMPFTRATLYNSSVVSGLILTILPIAVNEIILLLIAKPTYFAYGYIIPANAENVFSRIDVLSWFWHSLIIILVIYAIAVFAGLVTGNSIMHLAAAFGFNFLVPALYGTFIVYCYTYLFGFASNGNWEEILTAISPYLQVFSFKDHFPIGLQIYYILNAVVLFALSGMLYQKRKLERTSDSLVFSFMIPIINYLIAFFGMSLVGFYFTSLDSEQGKGYMYSGLIAGAIIFFILGRMIVMKTPRVFNKQSFKNFGIYAILAIIFVTSITLDLSGFEDRVPASSTVKGVYSTTFNDFNDMGRLSPSVFNSRTKEDKQDQNPSDQFYYKDPQNIKAITQLHSSIIDSKVQLKDSDYNGLSQTIFINYINGFPLGMQRSYHLDYGLIASNPYCKELFESKEFKDFFSMSNLNYERIVSINLQDQFYSIGYDRPGINISNPSKINELLSCFDKDFQARTFEQHISCLHAYGTATISYKMISEDDKLVNNSIELRVLQSDTNTLGWLKENRYESTFVINPSSVKSITFYKYDKEEQDKYYKNLSAEQAKSLDESIEPKVVITDKAQIQEILSSYCTDRTNYDQYYHGFITFARENKPDNSFDNNSNYGESSFGDIYYTDQTVPAFIKKAF</sequence>
<dbReference type="Proteomes" id="UP000664545">
    <property type="component" value="Unassembled WGS sequence"/>
</dbReference>
<organism evidence="2 3">
    <name type="scientific">Clostridium aminobutyricum</name>
    <dbReference type="NCBI Taxonomy" id="33953"/>
    <lineage>
        <taxon>Bacteria</taxon>
        <taxon>Bacillati</taxon>
        <taxon>Bacillota</taxon>
        <taxon>Clostridia</taxon>
        <taxon>Eubacteriales</taxon>
        <taxon>Clostridiaceae</taxon>
        <taxon>Clostridium</taxon>
    </lineage>
</organism>
<gene>
    <name evidence="2" type="ORF">JYB65_01820</name>
</gene>
<keyword evidence="1" id="KW-0472">Membrane</keyword>
<feature type="transmembrane region" description="Helical" evidence="1">
    <location>
        <begin position="276"/>
        <end position="300"/>
    </location>
</feature>
<feature type="transmembrane region" description="Helical" evidence="1">
    <location>
        <begin position="344"/>
        <end position="363"/>
    </location>
</feature>
<name>A0A939D6N7_CLOAM</name>
<comment type="caution">
    <text evidence="2">The sequence shown here is derived from an EMBL/GenBank/DDBJ whole genome shotgun (WGS) entry which is preliminary data.</text>
</comment>
<evidence type="ECO:0000313" key="3">
    <source>
        <dbReference type="Proteomes" id="UP000664545"/>
    </source>
</evidence>
<protein>
    <submittedName>
        <fullName evidence="2">Uncharacterized protein</fullName>
    </submittedName>
</protein>
<proteinExistence type="predicted"/>
<keyword evidence="1" id="KW-1133">Transmembrane helix</keyword>